<evidence type="ECO:0008006" key="3">
    <source>
        <dbReference type="Google" id="ProtNLM"/>
    </source>
</evidence>
<dbReference type="InterPro" id="IPR016918">
    <property type="entry name" value="UCP029394"/>
</dbReference>
<evidence type="ECO:0000313" key="2">
    <source>
        <dbReference type="Proteomes" id="UP000435648"/>
    </source>
</evidence>
<dbReference type="OrthoDB" id="8420905at2"/>
<evidence type="ECO:0000313" key="1">
    <source>
        <dbReference type="EMBL" id="QGZ34453.1"/>
    </source>
</evidence>
<dbReference type="SUPFAM" id="SSF54427">
    <property type="entry name" value="NTF2-like"/>
    <property type="match status" value="1"/>
</dbReference>
<dbReference type="Proteomes" id="UP000435648">
    <property type="component" value="Chromosome"/>
</dbReference>
<dbReference type="AlphaFoldDB" id="A0A857C690"/>
<dbReference type="Gene3D" id="3.10.450.50">
    <property type="match status" value="1"/>
</dbReference>
<accession>A0A857C690</accession>
<dbReference type="RefSeq" id="WP_158193421.1">
    <property type="nucleotide sequence ID" value="NZ_CP046908.1"/>
</dbReference>
<gene>
    <name evidence="1" type="ORF">GH266_08000</name>
</gene>
<dbReference type="InterPro" id="IPR032710">
    <property type="entry name" value="NTF2-like_dom_sf"/>
</dbReference>
<dbReference type="PIRSF" id="PIRSF029394">
    <property type="entry name" value="UCP029394"/>
    <property type="match status" value="1"/>
</dbReference>
<dbReference type="EMBL" id="CP046908">
    <property type="protein sequence ID" value="QGZ34453.1"/>
    <property type="molecule type" value="Genomic_DNA"/>
</dbReference>
<proteinExistence type="predicted"/>
<sequence>MTGAGDLGAAAAREILARHEFFVDWFSGRLSDSAFAASLAAFEPDFHRIDPDGALQDHAGLTAMLAAARGRLADGFAITIEEIAVLRETGEEALMTYLERQEHGGRTTFRRAGALFSRNADAPLGVAWRFVQETWINDRTDEQPAAE</sequence>
<protein>
    <recommendedName>
        <fullName evidence="3">DUF4440 domain-containing protein</fullName>
    </recommendedName>
</protein>
<organism evidence="1 2">
    <name type="scientific">Stappia indica</name>
    <dbReference type="NCBI Taxonomy" id="538381"/>
    <lineage>
        <taxon>Bacteria</taxon>
        <taxon>Pseudomonadati</taxon>
        <taxon>Pseudomonadota</taxon>
        <taxon>Alphaproteobacteria</taxon>
        <taxon>Hyphomicrobiales</taxon>
        <taxon>Stappiaceae</taxon>
        <taxon>Stappia</taxon>
    </lineage>
</organism>
<dbReference type="KEGG" id="siw:GH266_08000"/>
<name>A0A857C690_9HYPH</name>
<reference evidence="1 2" key="1">
    <citation type="submission" date="2019-12" db="EMBL/GenBank/DDBJ databases">
        <title>The genome of Stappia indica PHM037.</title>
        <authorList>
            <person name="Kacar D."/>
            <person name="Galan B."/>
            <person name="Canedo L."/>
            <person name="Rodriguez P."/>
            <person name="de la Calle F."/>
            <person name="Garcia J.L."/>
        </authorList>
    </citation>
    <scope>NUCLEOTIDE SEQUENCE [LARGE SCALE GENOMIC DNA]</scope>
    <source>
        <strain evidence="1 2">PHM037</strain>
    </source>
</reference>